<dbReference type="AlphaFoldDB" id="A0A943I2H2"/>
<dbReference type="Pfam" id="PF03547">
    <property type="entry name" value="Mem_trans"/>
    <property type="match status" value="1"/>
</dbReference>
<accession>A0A943I2H2</accession>
<evidence type="ECO:0000256" key="7">
    <source>
        <dbReference type="ARBA" id="ARBA00023136"/>
    </source>
</evidence>
<gene>
    <name evidence="9" type="ORF">KHX13_06105</name>
</gene>
<name>A0A943I2H2_9FIRM</name>
<feature type="transmembrane region" description="Helical" evidence="8">
    <location>
        <begin position="281"/>
        <end position="304"/>
    </location>
</feature>
<comment type="subcellular location">
    <subcellularLocation>
        <location evidence="1">Cell membrane</location>
        <topology evidence="1">Multi-pass membrane protein</topology>
    </subcellularLocation>
</comment>
<feature type="transmembrane region" description="Helical" evidence="8">
    <location>
        <begin position="192"/>
        <end position="212"/>
    </location>
</feature>
<keyword evidence="3" id="KW-0813">Transport</keyword>
<dbReference type="Proteomes" id="UP000754226">
    <property type="component" value="Unassembled WGS sequence"/>
</dbReference>
<comment type="caution">
    <text evidence="9">The sequence shown here is derived from an EMBL/GenBank/DDBJ whole genome shotgun (WGS) entry which is preliminary data.</text>
</comment>
<keyword evidence="6 8" id="KW-1133">Transmembrane helix</keyword>
<feature type="transmembrane region" description="Helical" evidence="8">
    <location>
        <begin position="123"/>
        <end position="142"/>
    </location>
</feature>
<dbReference type="GO" id="GO:0005886">
    <property type="term" value="C:plasma membrane"/>
    <property type="evidence" value="ECO:0007669"/>
    <property type="project" value="UniProtKB-SubCell"/>
</dbReference>
<dbReference type="InterPro" id="IPR038770">
    <property type="entry name" value="Na+/solute_symporter_sf"/>
</dbReference>
<sequence>MDLGDLLTLQGTLFLLMLLGAYLTKKRIITKEGKRCLTDLVVYVILPCTIFKSCFVDTGTNFAAVGSLLLLLSLVIEVGALFFNQVLYRRYSGEKRKVLQYGTLVPNSGFLGTPIAEGVYHDLGVLYAAIFLIPVRIFMWSFGTSYFMAQEGMSKKELCRKVLTHPCLIAVFLSLAVMILRLELPSVLKVTVLAISKCNSAIAMFVVGTVLAEAPTWKIFDFDTVYYCMIRLVFLPLLTLCLGRIMGLSGASLGVAVLMMGMPAGATTSIFPSLYGGDARLGTGCVILSVLLSMVTLPLWIYLVHIS</sequence>
<feature type="transmembrane region" description="Helical" evidence="8">
    <location>
        <begin position="224"/>
        <end position="243"/>
    </location>
</feature>
<feature type="transmembrane region" description="Helical" evidence="8">
    <location>
        <begin position="255"/>
        <end position="275"/>
    </location>
</feature>
<keyword evidence="7 8" id="KW-0472">Membrane</keyword>
<reference evidence="9" key="1">
    <citation type="submission" date="2021-02" db="EMBL/GenBank/DDBJ databases">
        <title>Infant gut strain persistence is associated with maternal origin, phylogeny, and functional potential including surface adhesion and iron acquisition.</title>
        <authorList>
            <person name="Lou Y.C."/>
        </authorList>
    </citation>
    <scope>NUCLEOTIDE SEQUENCE</scope>
    <source>
        <strain evidence="9">L3_106_000M1_dasL3_106_000M1_concoct_15</strain>
    </source>
</reference>
<feature type="transmembrane region" description="Helical" evidence="8">
    <location>
        <begin position="62"/>
        <end position="87"/>
    </location>
</feature>
<dbReference type="PANTHER" id="PTHR36838:SF1">
    <property type="entry name" value="SLR1864 PROTEIN"/>
    <property type="match status" value="1"/>
</dbReference>
<dbReference type="PANTHER" id="PTHR36838">
    <property type="entry name" value="AUXIN EFFLUX CARRIER FAMILY PROTEIN"/>
    <property type="match status" value="1"/>
</dbReference>
<feature type="transmembrane region" description="Helical" evidence="8">
    <location>
        <begin position="6"/>
        <end position="24"/>
    </location>
</feature>
<evidence type="ECO:0000256" key="1">
    <source>
        <dbReference type="ARBA" id="ARBA00004651"/>
    </source>
</evidence>
<protein>
    <submittedName>
        <fullName evidence="9">AEC family transporter</fullName>
    </submittedName>
</protein>
<evidence type="ECO:0000256" key="3">
    <source>
        <dbReference type="ARBA" id="ARBA00022448"/>
    </source>
</evidence>
<proteinExistence type="inferred from homology"/>
<evidence type="ECO:0000256" key="4">
    <source>
        <dbReference type="ARBA" id="ARBA00022475"/>
    </source>
</evidence>
<dbReference type="Gene3D" id="1.20.1530.20">
    <property type="match status" value="1"/>
</dbReference>
<dbReference type="GO" id="GO:0055085">
    <property type="term" value="P:transmembrane transport"/>
    <property type="evidence" value="ECO:0007669"/>
    <property type="project" value="InterPro"/>
</dbReference>
<feature type="transmembrane region" description="Helical" evidence="8">
    <location>
        <begin position="162"/>
        <end position="180"/>
    </location>
</feature>
<dbReference type="InterPro" id="IPR004776">
    <property type="entry name" value="Mem_transp_PIN-like"/>
</dbReference>
<comment type="similarity">
    <text evidence="2">Belongs to the auxin efflux carrier (TC 2.A.69) family.</text>
</comment>
<keyword evidence="5 8" id="KW-0812">Transmembrane</keyword>
<evidence type="ECO:0000256" key="5">
    <source>
        <dbReference type="ARBA" id="ARBA00022692"/>
    </source>
</evidence>
<dbReference type="EMBL" id="JAGZCZ010000006">
    <property type="protein sequence ID" value="MBS5519889.1"/>
    <property type="molecule type" value="Genomic_DNA"/>
</dbReference>
<evidence type="ECO:0000256" key="8">
    <source>
        <dbReference type="SAM" id="Phobius"/>
    </source>
</evidence>
<evidence type="ECO:0000256" key="2">
    <source>
        <dbReference type="ARBA" id="ARBA00010145"/>
    </source>
</evidence>
<evidence type="ECO:0000256" key="6">
    <source>
        <dbReference type="ARBA" id="ARBA00022989"/>
    </source>
</evidence>
<evidence type="ECO:0000313" key="10">
    <source>
        <dbReference type="Proteomes" id="UP000754226"/>
    </source>
</evidence>
<organism evidence="9 10">
    <name type="scientific">Acidaminococcus intestini</name>
    <dbReference type="NCBI Taxonomy" id="187327"/>
    <lineage>
        <taxon>Bacteria</taxon>
        <taxon>Bacillati</taxon>
        <taxon>Bacillota</taxon>
        <taxon>Negativicutes</taxon>
        <taxon>Acidaminococcales</taxon>
        <taxon>Acidaminococcaceae</taxon>
        <taxon>Acidaminococcus</taxon>
    </lineage>
</organism>
<evidence type="ECO:0000313" key="9">
    <source>
        <dbReference type="EMBL" id="MBS5519889.1"/>
    </source>
</evidence>
<keyword evidence="4" id="KW-1003">Cell membrane</keyword>